<dbReference type="RefSeq" id="XP_001447723.1">
    <property type="nucleotide sequence ID" value="XM_001447686.1"/>
</dbReference>
<reference evidence="4 5" key="1">
    <citation type="journal article" date="2006" name="Nature">
        <title>Global trends of whole-genome duplications revealed by the ciliate Paramecium tetraurelia.</title>
        <authorList>
            <consortium name="Genoscope"/>
            <person name="Aury J.-M."/>
            <person name="Jaillon O."/>
            <person name="Duret L."/>
            <person name="Noel B."/>
            <person name="Jubin C."/>
            <person name="Porcel B.M."/>
            <person name="Segurens B."/>
            <person name="Daubin V."/>
            <person name="Anthouard V."/>
            <person name="Aiach N."/>
            <person name="Arnaiz O."/>
            <person name="Billaut A."/>
            <person name="Beisson J."/>
            <person name="Blanc I."/>
            <person name="Bouhouche K."/>
            <person name="Camara F."/>
            <person name="Duharcourt S."/>
            <person name="Guigo R."/>
            <person name="Gogendeau D."/>
            <person name="Katinka M."/>
            <person name="Keller A.-M."/>
            <person name="Kissmehl R."/>
            <person name="Klotz C."/>
            <person name="Koll F."/>
            <person name="Le Moue A."/>
            <person name="Lepere C."/>
            <person name="Malinsky S."/>
            <person name="Nowacki M."/>
            <person name="Nowak J.K."/>
            <person name="Plattner H."/>
            <person name="Poulain J."/>
            <person name="Ruiz F."/>
            <person name="Serrano V."/>
            <person name="Zagulski M."/>
            <person name="Dessen P."/>
            <person name="Betermier M."/>
            <person name="Weissenbach J."/>
            <person name="Scarpelli C."/>
            <person name="Schachter V."/>
            <person name="Sperling L."/>
            <person name="Meyer E."/>
            <person name="Cohen J."/>
            <person name="Wincker P."/>
        </authorList>
    </citation>
    <scope>NUCLEOTIDE SEQUENCE [LARGE SCALE GENOMIC DNA]</scope>
    <source>
        <strain evidence="4 5">Stock d4-2</strain>
    </source>
</reference>
<feature type="chain" id="PRO_5002623880" description="PSI domain-containing protein" evidence="2">
    <location>
        <begin position="18"/>
        <end position="3962"/>
    </location>
</feature>
<feature type="domain" description="PSI" evidence="3">
    <location>
        <begin position="131"/>
        <end position="176"/>
    </location>
</feature>
<name>A0DBA9_PARTE</name>
<accession>A0DBA9</accession>
<dbReference type="OrthoDB" id="288436at2759"/>
<organism evidence="4 5">
    <name type="scientific">Paramecium tetraurelia</name>
    <dbReference type="NCBI Taxonomy" id="5888"/>
    <lineage>
        <taxon>Eukaryota</taxon>
        <taxon>Sar</taxon>
        <taxon>Alveolata</taxon>
        <taxon>Ciliophora</taxon>
        <taxon>Intramacronucleata</taxon>
        <taxon>Oligohymenophorea</taxon>
        <taxon>Peniculida</taxon>
        <taxon>Parameciidae</taxon>
        <taxon>Paramecium</taxon>
    </lineage>
</organism>
<evidence type="ECO:0000313" key="4">
    <source>
        <dbReference type="EMBL" id="CAK80326.1"/>
    </source>
</evidence>
<evidence type="ECO:0000313" key="5">
    <source>
        <dbReference type="Proteomes" id="UP000000600"/>
    </source>
</evidence>
<feature type="domain" description="PSI" evidence="3">
    <location>
        <begin position="3605"/>
        <end position="3650"/>
    </location>
</feature>
<sequence>MKLVLVFLLMCIYLVQSDTTNISLSSPCSCTQLFEYDCYRNLNCVWNNLQLRCEMKSTTEETNTNTNTKNNSYCTQFGSDKCWKMDGCAYILNECVQFTSCSSYPFSVQKLCQMVSSKCITDGEKCVELAECNSYSTPISCVKNKNGKYCYWDQYCMNATDCSKLPVSFKTDVECREQLSYCTVNPRGGCQVSGYNCEDQEFEMQCYYNQKLGQCAWVDGKCMDRSCQTAPKSIRTDAACSEYFQSCTLDIEGGCRQRTQCNDVILKESCTYNANGSLCFWNDGKCYDKNCENAPQNIACSTFLENCVSKSVGGCMSISDCSKYDLEESCKIDAKDNKCFWTGNTCVLYTCQSAPLDYVTHEQCANYKEDCTGVQRELVIMLLLLQQPFSKLIMIAINTKRVVSQNQVEDANYQMNAVIQMLKIACVVDKYGRNCFFYNGVCALRICENAPISFTSHEQCQDFNKECTVARTLIGCVKMTCQVLTSQNTCKVDLNGNRCYWTGLCYSKTCANAPFEYNSDLKCKTYLSSCTIANSGRGCITRPVQCNQLVLEEQFVVGSKEPVMTKLASLPPTHLITILMKQCDMYLSGCTVASEGNGGCIPLDACTTYTAQRSCRFNNSNQLCEWTGNACYDKSCTTAPQDADHDTNEKCDAYLVGCIVAPSGQGCVEKPTSCNMMSTSTQCTDTSTNSLGGPCVWVSSCVNRTCANAPVSTNYDTHQECYTFLASCTVVATGIGGCMTQLGACSSYTTFRSCQLASNGQKCAWQYNYCYNRQCSYAPDTNEFDADTECSSFLNTCTVVRRISNLGCTTRQSSCQDLTEQQCINDSSGTICTWDTTLATPYCKNRACSLMIGFTYTQQNCKNWLSGCVVDNNSPHTSCMTQKSLCSQYTNVDNCELSTSNGYCTWNGSSCVTRTCSTTQNITDFNHSTCNTWLSSCTAGPPTSCIQKPTNCADYVNYDQCYKNYSDYPCTWYNDACIEKTCTNHGFSVTVFNQTNCNNWLSSCSVNPGGTECETTRTCANYTGATFTHSDCNTWLTDCTTDGSQCVYKTCTNYGSNVTTFNNSNCSAWFSECTNDGSTACKSARTCANYGSKVTIFNHTNCTNWLSSCTNTNTACTARTCTNYGQNILFFTHDSCNAWLSSCTVTWDKLGCETKSCTNTAQQITTFNTSNCQAWLSECQANVNGTACESTNACTSGAFNNATSCGNYLESCTYVSGSYCTNKSCASPSGITTYNHKTCTNFYKLCTSNSASSACEWRNCYNHKGFISYFTHESCENWLFQCTVNSTNTGCTVKTCTNYGSHVTSFTNADCNKWHPSCNGATSTCQESRICTSAPTGYQYDHSNCEAYSLSCTKNTSTTCMTKNCSKASLVFSTFTHAICSEWLSTCTSDTNGTQCTSRTCTNYRDQLTTISHATCNGWLSTCTSNVAGTACETKTCYNHGSEVAVIDNTNCNSWKSGCVGGGSTCRDSTNTICGSFSGSITHANCTSYLSTCTNSGTTKCIVRTCQLASQGITTFNHQKCTEWYLECTANSDGTGCQYRTCYNYGDYVTTFTTATCSNWLYGCNVNSTNDGCISERTCSNYGSYIKEFTHENCSNWLSTCTVDSGTTACIDRTCTNYGSNVTVFNYANCNAWLDGCTGTGSVCEARSCSNCSTGISSYTEANCYKWYSYCKVNDSLDNCVSTRTCTNYASNVTTFNHSNCYSWLSDCTVAADGLSCVAKTCTNSNLTAGNFNLNNCDTWLTGCIANFAADNFSNLNTFDHATCSGWKSTCTYNKAGTSDTGTSCIEFTCVNAQLNTFDHTNCNTYKNTCTVNSNGNGCIDFLCSTAANVIASFTDTDCKSHKSTCTVNTDADNCEDITCDNAARVLALGSGSYTHSDCDRWLSSCTVNSAADGCETKTCANAVNSQTVDSSFDCTNSWLSTCELDISDGFCIDKTCLTFRGTLSKVNCNNYFTGCTYYGNYDNTSQCTTTVRTCASAVTAHDNGFDVVDQAGCDSWKAGCAHRGSGNYGCEERSCSNYVSANQSNPTSYAQCNAWLSTCTFDSVNSICVEKTCSNFSESSPSFNNCQSLEFFIKIAPTIHMFIRSLMMSIALTGSQIARLILPKQLVRPVALQLLLQHITFLIVKLGTLDALLKVITIIVKQEVAQTLISQCIQTHSVQLGYPLDRTCYNYSTNLLLYNSSTCESWLSTCTNYKTQGCMPKTCDNYSGTINDSNCQSYLSYCVANTTNTKCMTRRTCTNHGSAVTTFTHVNCENWNSNCTSNGGGNACIQKTLQQYKLTSYTCTAWKSTCAYINGSCVDKTCSNSGLVGSDVTLANCSDWLPYCKANNAIWPQYCELKTCQNHSLGTINQANCQNWLSYCRVNSAGNTCMTDRTCNNYGINILTFNHINCEAWSSYCTVNTTNNGCMNKTCFNTNLSVFNDQTCGQWLNTCKANSSNTGCEIRTCTNYGNQLTSFTSATCSYWLYYCTNNGSTACKTSRTCTSYTTQIQTFTLQTCSEYLSQCVPDPTQSSCLARTCSNAQELPSYTHQNCSNWLSSCTVNSSNNGCDDRTCQNASLSFYNYNSCSTWLSTCTVNDTNDGCTAKTCSNSTVTQFTQANCTAWLSTCTNGKNACINKTCANYTGTINQTNCVAWLSYCYADSASQAQCYSLRNCYNHSLSTFTVSTCSSWSPLCTVNTTNDGCIEKNCYNNNLTKFSHATCSDWLSTCTANIEGTGCEIRSCTNHGSNITIFSNANCSAWWKYCKVTTLGNACEPYTCWKNNVSVFNHTNCYNYLDQCTVADSTSCGSTRTCTNHGSAVTVFNHANCQYWLTKCTVNFGGTACEEMTCTNHGIQVSTFTHASCQNWMFDCTVNATGTDCELKTCSNYGANVVVYTHANCLAWLSTCTANATNSACVNKTCLNTTGISTWTQANCQAWLSVCQLSKPSTCTSNVGNCSSATYNQCVKDTNSDICVWHQNACKDRACNNFTGTANHANCVAWLSSCTVNTTNNGCVTKPTNCTTGGVTENQCVVSSSNVKCAWIGSTCVNRTCAQYSGTFNHTNCNNWLNTCTVNSDATACSALQSSCTSYTAENQCNITSSGAVCFWDTTTCVTRTCEHAPQTTDYNDNTKYLEDAQINCQLVHLTNSNHSVIRVHLELNVIGILQPSICADAICTNALSTITTHADCQSFLNTCTVNTSGGCIPLVACNLFTTQLSCVISNTGDTCEWQSGTCNIKSCATAAQDATRDTYEECQAYLSNCTVVATGLGGCVALNDCSTYTSERQCKVNSSGSLCGWNGLICANRACSTAPPTVTYSNDYACQDYMDGCTVVETGYGCQSRKSECSDYKVSKQCVKTTSNQLCYWNTELPIPACENRTCFNAPSNSLTPELCEQHSNLCYSNMQYCRLEECDDLLYSTDFECKYFNSKCTTNGTNCIVRKKCQDVKNSAGCVTDDSFNECEWYNQECVLKSCSTAPAYKTEVECNLYKEGCTTKLFGGCRQKTICSQANVEQACTTSNSGEICVWKDGFCRSQRCEDFDGTYDEFCDTQKKGCVSDGIKCIQPRYCSQILLKEQCLKGVDGPCVWYEFGCTLFLSCQSILSNLDRVCKSANSLCTTDGFQCVGLEKCANYRLQEACKTGLDGNCQWIESSKKCLLFAKCTDLPFLTHSECQNASSKCTTDTLNGCYELQQCFNYQQKEQCKISSQPQKVIGNQVLQTGYCAWINGKCRDQLCEDLSGETHESCQTKLKGCTSDGTNCITMQPCQQYSNLITCNLALGTDGKCFFSNFGCRALECTDIKNGTNHFICQSYNSTCISDGTQCISQTNCQIYPNYLACTFKGLDGQCAWNGSNCNLMKSCEDAVIDMIACQRMGDLCNWNSFANGTTACLPHTCQTKGVLNQCNYIKDFSGKTISTCLWSNEICQSVDPRYLQSTECNFNTLNTYRWNPVNNTCESCSPQQVNNTNTTVVSYLQILSIVIIYAILL</sequence>
<dbReference type="KEGG" id="ptm:GSPATT00015220001"/>
<dbReference type="Pfam" id="PF01508">
    <property type="entry name" value="Paramecium_SA"/>
    <property type="match status" value="22"/>
</dbReference>
<dbReference type="EMBL" id="CT868363">
    <property type="protein sequence ID" value="CAK80326.1"/>
    <property type="molecule type" value="Genomic_DNA"/>
</dbReference>
<dbReference type="SMART" id="SM00639">
    <property type="entry name" value="PSA"/>
    <property type="match status" value="41"/>
</dbReference>
<keyword evidence="1" id="KW-0325">Glycoprotein</keyword>
<dbReference type="OMA" id="INDCPAT"/>
<feature type="domain" description="PSI" evidence="3">
    <location>
        <begin position="2999"/>
        <end position="3051"/>
    </location>
</feature>
<feature type="signal peptide" evidence="2">
    <location>
        <begin position="1"/>
        <end position="17"/>
    </location>
</feature>
<keyword evidence="2" id="KW-0732">Signal</keyword>
<protein>
    <recommendedName>
        <fullName evidence="3">PSI domain-containing protein</fullName>
    </recommendedName>
</protein>
<dbReference type="SMART" id="SM00423">
    <property type="entry name" value="PSI"/>
    <property type="match status" value="6"/>
</dbReference>
<dbReference type="InterPro" id="IPR016201">
    <property type="entry name" value="PSI"/>
</dbReference>
<dbReference type="InterPro" id="IPR002895">
    <property type="entry name" value="Paramecium_SA"/>
</dbReference>
<feature type="domain" description="PSI" evidence="3">
    <location>
        <begin position="885"/>
        <end position="931"/>
    </location>
</feature>
<evidence type="ECO:0000259" key="3">
    <source>
        <dbReference type="SMART" id="SM00423"/>
    </source>
</evidence>
<dbReference type="HOGENOM" id="CLU_224064_0_0_1"/>
<proteinExistence type="predicted"/>
<gene>
    <name evidence="4" type="ORF">GSPATT00015220001</name>
</gene>
<keyword evidence="5" id="KW-1185">Reference proteome</keyword>
<evidence type="ECO:0000256" key="2">
    <source>
        <dbReference type="SAM" id="SignalP"/>
    </source>
</evidence>
<feature type="domain" description="PSI" evidence="3">
    <location>
        <begin position="320"/>
        <end position="365"/>
    </location>
</feature>
<dbReference type="GeneID" id="5033508"/>
<feature type="domain" description="PSI" evidence="3">
    <location>
        <begin position="3255"/>
        <end position="3309"/>
    </location>
</feature>
<dbReference type="Proteomes" id="UP000000600">
    <property type="component" value="Unassembled WGS sequence"/>
</dbReference>
<evidence type="ECO:0000256" key="1">
    <source>
        <dbReference type="ARBA" id="ARBA00023180"/>
    </source>
</evidence>
<dbReference type="InParanoid" id="A0DBA9"/>